<evidence type="ECO:0000256" key="11">
    <source>
        <dbReference type="SAM" id="Coils"/>
    </source>
</evidence>
<feature type="compositionally biased region" description="Polar residues" evidence="12">
    <location>
        <begin position="153"/>
        <end position="165"/>
    </location>
</feature>
<dbReference type="GO" id="GO:0032798">
    <property type="term" value="C:Swi5-Sfr1 complex"/>
    <property type="evidence" value="ECO:0007669"/>
    <property type="project" value="InterPro"/>
</dbReference>
<keyword evidence="8" id="KW-0234">DNA repair</keyword>
<protein>
    <recommendedName>
        <fullName evidence="3">Swi5-dependent recombination DNA repair protein 1 homolog</fullName>
    </recommendedName>
    <alternativeName>
        <fullName evidence="10">Meiosis protein 5 homolog</fullName>
    </alternativeName>
</protein>
<evidence type="ECO:0000256" key="1">
    <source>
        <dbReference type="ARBA" id="ARBA00004123"/>
    </source>
</evidence>
<comment type="subcellular location">
    <subcellularLocation>
        <location evidence="1">Nucleus</location>
    </subcellularLocation>
</comment>
<evidence type="ECO:0000256" key="6">
    <source>
        <dbReference type="ARBA" id="ARBA00023054"/>
    </source>
</evidence>
<feature type="compositionally biased region" description="Basic residues" evidence="12">
    <location>
        <begin position="26"/>
        <end position="44"/>
    </location>
</feature>
<feature type="compositionally biased region" description="Basic residues" evidence="12">
    <location>
        <begin position="74"/>
        <end position="85"/>
    </location>
</feature>
<feature type="region of interest" description="Disordered" evidence="12">
    <location>
        <begin position="258"/>
        <end position="286"/>
    </location>
</feature>
<dbReference type="Proteomes" id="UP000694399">
    <property type="component" value="Chromosome D3"/>
</dbReference>
<organism evidence="13 14">
    <name type="scientific">Panthera leo</name>
    <name type="common">Lion</name>
    <dbReference type="NCBI Taxonomy" id="9689"/>
    <lineage>
        <taxon>Eukaryota</taxon>
        <taxon>Metazoa</taxon>
        <taxon>Chordata</taxon>
        <taxon>Craniata</taxon>
        <taxon>Vertebrata</taxon>
        <taxon>Euteleostomi</taxon>
        <taxon>Mammalia</taxon>
        <taxon>Eutheria</taxon>
        <taxon>Laurasiatheria</taxon>
        <taxon>Carnivora</taxon>
        <taxon>Feliformia</taxon>
        <taxon>Felidae</taxon>
        <taxon>Pantherinae</taxon>
        <taxon>Panthera</taxon>
    </lineage>
</organism>
<evidence type="ECO:0000256" key="3">
    <source>
        <dbReference type="ARBA" id="ARBA00014688"/>
    </source>
</evidence>
<evidence type="ECO:0000256" key="10">
    <source>
        <dbReference type="ARBA" id="ARBA00033234"/>
    </source>
</evidence>
<dbReference type="PANTHER" id="PTHR28643:SF1">
    <property type="entry name" value="SWI5-DEPENDENT RECOMBINATION DNA REPAIR PROTEIN 1 HOMOLOG"/>
    <property type="match status" value="1"/>
</dbReference>
<evidence type="ECO:0000256" key="8">
    <source>
        <dbReference type="ARBA" id="ARBA00023204"/>
    </source>
</evidence>
<dbReference type="InterPro" id="IPR042429">
    <property type="entry name" value="SFR1"/>
</dbReference>
<reference evidence="13" key="1">
    <citation type="journal article" date="2019" name="bioRxiv">
        <title>Long live the king: chromosome-level assembly of the lion (Panthera leo) using linked-read, Hi-C, and long read data.</title>
        <authorList>
            <person name="Armstrong E.E."/>
            <person name="Taylor R.W."/>
            <person name="Miller D.E."/>
            <person name="Kaelin C."/>
            <person name="Barsh G."/>
            <person name="Hadly E.A."/>
            <person name="Petrov D."/>
        </authorList>
    </citation>
    <scope>NUCLEOTIDE SEQUENCE [LARGE SCALE GENOMIC DNA]</scope>
</reference>
<keyword evidence="14" id="KW-1185">Reference proteome</keyword>
<dbReference type="AlphaFoldDB" id="A0A8C8XEF0"/>
<dbReference type="GO" id="GO:0003713">
    <property type="term" value="F:transcription coactivator activity"/>
    <property type="evidence" value="ECO:0007669"/>
    <property type="project" value="InterPro"/>
</dbReference>
<dbReference type="GO" id="GO:0000724">
    <property type="term" value="P:double-strand break repair via homologous recombination"/>
    <property type="evidence" value="ECO:0007669"/>
    <property type="project" value="InterPro"/>
</dbReference>
<keyword evidence="7" id="KW-0804">Transcription</keyword>
<evidence type="ECO:0000313" key="14">
    <source>
        <dbReference type="Proteomes" id="UP000694399"/>
    </source>
</evidence>
<evidence type="ECO:0000313" key="13">
    <source>
        <dbReference type="Ensembl" id="ENSPLOP00000018377.1"/>
    </source>
</evidence>
<feature type="region of interest" description="Disordered" evidence="12">
    <location>
        <begin position="1"/>
        <end position="192"/>
    </location>
</feature>
<keyword evidence="4" id="KW-0227">DNA damage</keyword>
<evidence type="ECO:0000256" key="5">
    <source>
        <dbReference type="ARBA" id="ARBA00023015"/>
    </source>
</evidence>
<feature type="compositionally biased region" description="Polar residues" evidence="12">
    <location>
        <begin position="270"/>
        <end position="282"/>
    </location>
</feature>
<evidence type="ECO:0000256" key="9">
    <source>
        <dbReference type="ARBA" id="ARBA00023242"/>
    </source>
</evidence>
<dbReference type="Pfam" id="PF10376">
    <property type="entry name" value="Mei5"/>
    <property type="match status" value="1"/>
</dbReference>
<evidence type="ECO:0000256" key="7">
    <source>
        <dbReference type="ARBA" id="ARBA00023163"/>
    </source>
</evidence>
<accession>A0A8C8XEF0</accession>
<keyword evidence="5" id="KW-0805">Transcription regulation</keyword>
<evidence type="ECO:0000256" key="2">
    <source>
        <dbReference type="ARBA" id="ARBA00008729"/>
    </source>
</evidence>
<name>A0A8C8XEF0_PANLE</name>
<keyword evidence="9" id="KW-0539">Nucleus</keyword>
<comment type="similarity">
    <text evidence="2">Belongs to the SFR1/MEI5 family.</text>
</comment>
<sequence>GRTIAVVSEGGHHREAGKWEGGVGGKLRRTSHTKKPGSWKRRRGQERGGTGRPGKKHAPPPTPRSEAVSLPKLSRARPRRLRRLAATRAQGHSSLALGGAELRASSDPANHAPLSAPRGPAQPPPLHGRSWPRARTHAVPPFLDARPRKTERVGQSGQSRVSSASGEAPPPGRDRLRPRRRAFSPLGEGEGRWRAGSSECFRAGLLGRRLWSRVELPFRGQGTSQPLLNPSSDLRSFQEVNQDFIFKMESPSYSAVISPSTPRDCANAPSPCTSSSRKQPMSATLRERLRKTRSSFNSCDSVVKRLKVENEGNDQTFSKKPASSTEENCLEFQENFKHTDNEFEESTYLKNTFKNISASESQSLDTESRSDLQSGFVNEDLPKQGLSEERAKLVKQIEEKEDLLRRLKLVKMYRSKNDLSQLQLLIRKWRSCSQLLLYELQSALCEENKKLSLTQLIDHCGLDDKLLHYNRNEEEFMGV</sequence>
<reference evidence="13" key="3">
    <citation type="submission" date="2025-09" db="UniProtKB">
        <authorList>
            <consortium name="Ensembl"/>
        </authorList>
    </citation>
    <scope>IDENTIFICATION</scope>
</reference>
<evidence type="ECO:0000256" key="12">
    <source>
        <dbReference type="SAM" id="MobiDB-lite"/>
    </source>
</evidence>
<dbReference type="Ensembl" id="ENSPLOT00000020338.1">
    <property type="protein sequence ID" value="ENSPLOP00000018377.1"/>
    <property type="gene ID" value="ENSPLOG00000013422.1"/>
</dbReference>
<keyword evidence="6 11" id="KW-0175">Coiled coil</keyword>
<reference evidence="13" key="2">
    <citation type="submission" date="2025-08" db="UniProtKB">
        <authorList>
            <consortium name="Ensembl"/>
        </authorList>
    </citation>
    <scope>IDENTIFICATION</scope>
</reference>
<dbReference type="InterPro" id="IPR018468">
    <property type="entry name" value="SFR1/Mei5"/>
</dbReference>
<dbReference type="PANTHER" id="PTHR28643">
    <property type="entry name" value="SWI5-DEPENDENT RECOMBINATION DNA REPAIR PROTEIN 1 HOMOLOG"/>
    <property type="match status" value="1"/>
</dbReference>
<evidence type="ECO:0000256" key="4">
    <source>
        <dbReference type="ARBA" id="ARBA00022763"/>
    </source>
</evidence>
<proteinExistence type="inferred from homology"/>
<dbReference type="GeneTree" id="ENSGT00390000018550"/>
<feature type="coiled-coil region" evidence="11">
    <location>
        <begin position="383"/>
        <end position="410"/>
    </location>
</feature>